<feature type="compositionally biased region" description="Pro residues" evidence="1">
    <location>
        <begin position="30"/>
        <end position="41"/>
    </location>
</feature>
<evidence type="ECO:0000313" key="2">
    <source>
        <dbReference type="EMBL" id="MBB5149951.1"/>
    </source>
</evidence>
<accession>A0A840PZ37</accession>
<evidence type="ECO:0008006" key="4">
    <source>
        <dbReference type="Google" id="ProtNLM"/>
    </source>
</evidence>
<dbReference type="Proteomes" id="UP000557217">
    <property type="component" value="Unassembled WGS sequence"/>
</dbReference>
<feature type="region of interest" description="Disordered" evidence="1">
    <location>
        <begin position="1"/>
        <end position="47"/>
    </location>
</feature>
<dbReference type="InterPro" id="IPR025571">
    <property type="entry name" value="YqfQ"/>
</dbReference>
<dbReference type="EMBL" id="JACHGZ010000033">
    <property type="protein sequence ID" value="MBB5149951.1"/>
    <property type="molecule type" value="Genomic_DNA"/>
</dbReference>
<reference evidence="2 3" key="1">
    <citation type="submission" date="2020-08" db="EMBL/GenBank/DDBJ databases">
        <title>Genomic Encyclopedia of Type Strains, Phase IV (KMG-IV): sequencing the most valuable type-strain genomes for metagenomic binning, comparative biology and taxonomic classification.</title>
        <authorList>
            <person name="Goeker M."/>
        </authorList>
    </citation>
    <scope>NUCLEOTIDE SEQUENCE [LARGE SCALE GENOMIC DNA]</scope>
    <source>
        <strain evidence="2 3">DSM 10633</strain>
    </source>
</reference>
<dbReference type="Pfam" id="PF14181">
    <property type="entry name" value="YqfQ"/>
    <property type="match status" value="1"/>
</dbReference>
<keyword evidence="3" id="KW-1185">Reference proteome</keyword>
<protein>
    <recommendedName>
        <fullName evidence="4">YqfQ-like protein</fullName>
    </recommendedName>
</protein>
<organism evidence="2 3">
    <name type="scientific">Ureibacillus thermosphaericus</name>
    <dbReference type="NCBI Taxonomy" id="51173"/>
    <lineage>
        <taxon>Bacteria</taxon>
        <taxon>Bacillati</taxon>
        <taxon>Bacillota</taxon>
        <taxon>Bacilli</taxon>
        <taxon>Bacillales</taxon>
        <taxon>Caryophanaceae</taxon>
        <taxon>Ureibacillus</taxon>
    </lineage>
</organism>
<dbReference type="RefSeq" id="WP_016839005.1">
    <property type="nucleotide sequence ID" value="NZ_JAAXPW010000014.1"/>
</dbReference>
<sequence>MRPHHFPNQMPPGRPNFYAPRPPQYGFRPGPYPPPMPPGFQPPKGTARLDSILETANRFLATAQSFQPYIQQAAPMLRNLPALWKLYKGFQGLPTQTQGKQSNEEGKRQISPSNHSRQERRNERNLRQEEISRPSIPKIYQPPFDHFE</sequence>
<comment type="caution">
    <text evidence="2">The sequence shown here is derived from an EMBL/GenBank/DDBJ whole genome shotgun (WGS) entry which is preliminary data.</text>
</comment>
<evidence type="ECO:0000256" key="1">
    <source>
        <dbReference type="SAM" id="MobiDB-lite"/>
    </source>
</evidence>
<gene>
    <name evidence="2" type="ORF">HNR36_002350</name>
</gene>
<name>A0A840PZ37_URETH</name>
<feature type="compositionally biased region" description="Basic and acidic residues" evidence="1">
    <location>
        <begin position="116"/>
        <end position="132"/>
    </location>
</feature>
<evidence type="ECO:0000313" key="3">
    <source>
        <dbReference type="Proteomes" id="UP000557217"/>
    </source>
</evidence>
<feature type="region of interest" description="Disordered" evidence="1">
    <location>
        <begin position="93"/>
        <end position="148"/>
    </location>
</feature>
<dbReference type="AlphaFoldDB" id="A0A840PZ37"/>
<proteinExistence type="predicted"/>